<feature type="non-terminal residue" evidence="1">
    <location>
        <position position="1"/>
    </location>
</feature>
<feature type="non-terminal residue" evidence="1">
    <location>
        <position position="154"/>
    </location>
</feature>
<gene>
    <name evidence="1" type="ORF">g.50597</name>
</gene>
<sequence>NFGTGVFVNEDELSDSYVNDIVSSDDEFNSEYDDDLFGGDDTAADLDYDRLGTADETDENIDLDALSTSGQQQKRSRVRLRINPDLHNISLVDDSDESEPSIVWQTLEEGNDVGYNHEFIFDETPGPNYFPHDIIYFTMNLLNDFVNMAYFSAN</sequence>
<organism evidence="1">
    <name type="scientific">Cuerna arida</name>
    <dbReference type="NCBI Taxonomy" id="1464854"/>
    <lineage>
        <taxon>Eukaryota</taxon>
        <taxon>Metazoa</taxon>
        <taxon>Ecdysozoa</taxon>
        <taxon>Arthropoda</taxon>
        <taxon>Hexapoda</taxon>
        <taxon>Insecta</taxon>
        <taxon>Pterygota</taxon>
        <taxon>Neoptera</taxon>
        <taxon>Paraneoptera</taxon>
        <taxon>Hemiptera</taxon>
        <taxon>Auchenorrhyncha</taxon>
        <taxon>Membracoidea</taxon>
        <taxon>Cicadellidae</taxon>
        <taxon>Cicadellinae</taxon>
        <taxon>Proconiini</taxon>
        <taxon>Cuerna</taxon>
    </lineage>
</organism>
<dbReference type="AlphaFoldDB" id="A0A1B6FWK5"/>
<name>A0A1B6FWK5_9HEMI</name>
<dbReference type="EMBL" id="GECZ01015177">
    <property type="protein sequence ID" value="JAS54592.1"/>
    <property type="molecule type" value="Transcribed_RNA"/>
</dbReference>
<evidence type="ECO:0000313" key="1">
    <source>
        <dbReference type="EMBL" id="JAS54592.1"/>
    </source>
</evidence>
<accession>A0A1B6FWK5</accession>
<proteinExistence type="predicted"/>
<reference evidence="1" key="1">
    <citation type="submission" date="2015-11" db="EMBL/GenBank/DDBJ databases">
        <title>De novo transcriptome assembly of four potential Pierce s Disease insect vectors from Arizona vineyards.</title>
        <authorList>
            <person name="Tassone E.E."/>
        </authorList>
    </citation>
    <scope>NUCLEOTIDE SEQUENCE</scope>
</reference>
<protein>
    <submittedName>
        <fullName evidence="1">Uncharacterized protein</fullName>
    </submittedName>
</protein>